<evidence type="ECO:0000256" key="2">
    <source>
        <dbReference type="ARBA" id="ARBA00022801"/>
    </source>
</evidence>
<dbReference type="GO" id="GO:0103068">
    <property type="term" value="F:leukotriene C4 gamma-glutamyl transferase activity"/>
    <property type="evidence" value="ECO:0007669"/>
    <property type="project" value="UniProtKB-EC"/>
</dbReference>
<name>A0A3B0R3W4_9ZZZZ</name>
<organism evidence="5">
    <name type="scientific">hydrothermal vent metagenome</name>
    <dbReference type="NCBI Taxonomy" id="652676"/>
    <lineage>
        <taxon>unclassified sequences</taxon>
        <taxon>metagenomes</taxon>
        <taxon>ecological metagenomes</taxon>
    </lineage>
</organism>
<dbReference type="NCBIfam" id="TIGR00066">
    <property type="entry name" value="g_glut_trans"/>
    <property type="match status" value="1"/>
</dbReference>
<dbReference type="InterPro" id="IPR000101">
    <property type="entry name" value="GGT_peptidase"/>
</dbReference>
<evidence type="ECO:0000256" key="3">
    <source>
        <dbReference type="ARBA" id="ARBA00023145"/>
    </source>
</evidence>
<proteinExistence type="predicted"/>
<sequence>MTKGAIAAGHKLTAMAGVEMLKAGGNAFDAAVAAAFASVVCESTLTSLGGGGFLMARSSNGETDLYDFFTDTPGRGGNCAPSKDNFYPVGIHFTAVAQDFYIGKGSAAVPGMLPGLGMVFKERCTLPLKELLAPAIDYAKSGVVLNAEHAHFIEVLSPMLLHSKEGRAIYAPQAATGGKQLVKGELLRNGQLATALEALSKKGFDCFLREDFAPCLLESFGAPRGLITEEDLREYKAIRRSPLHFNFRGSDIYTNPPPSSGGSLVAFALKLIEGCDLRAIGADSVEALELLYEMMRGTDSARAGHFDGSAHNAREAEAFLTEETVRLFRKDIEKILEVAGPGLSDGPGSTTHISVMDELGNAASITTSSGIGSGFFLPDMGVLVNSMLGEEDVNPGGFHRLAPGLRLSSMMAPTIITVDGFPSVVLGTGGSNRIRNTLVQVIINIIVHGMDAFTAVNRPRLHFDGIALQAEAGVSLEALEELAKRGVNVNAWDKKHMYFGGAHIVVKGDGAGSFTGAGDDRRGGVFLRAG</sequence>
<dbReference type="GO" id="GO:0036374">
    <property type="term" value="F:glutathione hydrolase activity"/>
    <property type="evidence" value="ECO:0007669"/>
    <property type="project" value="UniProtKB-EC"/>
</dbReference>
<dbReference type="EC" id="2.3.2.2" evidence="5"/>
<dbReference type="SUPFAM" id="SSF56235">
    <property type="entry name" value="N-terminal nucleophile aminohydrolases (Ntn hydrolases)"/>
    <property type="match status" value="1"/>
</dbReference>
<dbReference type="Pfam" id="PF01019">
    <property type="entry name" value="G_glu_transpept"/>
    <property type="match status" value="1"/>
</dbReference>
<gene>
    <name evidence="5" type="ORF">MNBD_DELTA01-548</name>
</gene>
<dbReference type="PRINTS" id="PR01210">
    <property type="entry name" value="GGTRANSPTASE"/>
</dbReference>
<keyword evidence="4 5" id="KW-0012">Acyltransferase</keyword>
<dbReference type="InterPro" id="IPR043138">
    <property type="entry name" value="GGT_lsub"/>
</dbReference>
<dbReference type="EC" id="3.4.19.13" evidence="5"/>
<dbReference type="AlphaFoldDB" id="A0A3B0R3W4"/>
<evidence type="ECO:0000256" key="1">
    <source>
        <dbReference type="ARBA" id="ARBA00022679"/>
    </source>
</evidence>
<keyword evidence="2 5" id="KW-0378">Hydrolase</keyword>
<reference evidence="5" key="1">
    <citation type="submission" date="2018-06" db="EMBL/GenBank/DDBJ databases">
        <authorList>
            <person name="Zhirakovskaya E."/>
        </authorList>
    </citation>
    <scope>NUCLEOTIDE SEQUENCE</scope>
</reference>
<dbReference type="PANTHER" id="PTHR43199:SF1">
    <property type="entry name" value="GLUTATHIONE HYDROLASE PROENZYME"/>
    <property type="match status" value="1"/>
</dbReference>
<protein>
    <submittedName>
        <fullName evidence="5">Gamma-glutamyltranspeptidase @ Glutathione hydrolase</fullName>
        <ecNumber evidence="5">2.3.2.2</ecNumber>
        <ecNumber evidence="5">3.4.19.13</ecNumber>
    </submittedName>
</protein>
<dbReference type="GO" id="GO:0006751">
    <property type="term" value="P:glutathione catabolic process"/>
    <property type="evidence" value="ECO:0007669"/>
    <property type="project" value="InterPro"/>
</dbReference>
<evidence type="ECO:0000313" key="5">
    <source>
        <dbReference type="EMBL" id="VAV83776.1"/>
    </source>
</evidence>
<dbReference type="InterPro" id="IPR043137">
    <property type="entry name" value="GGT_ssub_C"/>
</dbReference>
<dbReference type="InterPro" id="IPR029055">
    <property type="entry name" value="Ntn_hydrolases_N"/>
</dbReference>
<dbReference type="Gene3D" id="3.60.20.40">
    <property type="match status" value="1"/>
</dbReference>
<dbReference type="EMBL" id="UOEA01000050">
    <property type="protein sequence ID" value="VAV83776.1"/>
    <property type="molecule type" value="Genomic_DNA"/>
</dbReference>
<dbReference type="Gene3D" id="1.10.246.130">
    <property type="match status" value="1"/>
</dbReference>
<keyword evidence="1 5" id="KW-0808">Transferase</keyword>
<dbReference type="InterPro" id="IPR051792">
    <property type="entry name" value="GGT_bact"/>
</dbReference>
<evidence type="ECO:0000256" key="4">
    <source>
        <dbReference type="ARBA" id="ARBA00023315"/>
    </source>
</evidence>
<dbReference type="PANTHER" id="PTHR43199">
    <property type="entry name" value="GLUTATHIONE HYDROLASE"/>
    <property type="match status" value="1"/>
</dbReference>
<keyword evidence="3" id="KW-0865">Zymogen</keyword>
<accession>A0A3B0R3W4</accession>